<reference evidence="3" key="1">
    <citation type="submission" date="2016-10" db="EMBL/GenBank/DDBJ databases">
        <authorList>
            <person name="Varghese N."/>
            <person name="Submissions S."/>
        </authorList>
    </citation>
    <scope>NUCLEOTIDE SEQUENCE [LARGE SCALE GENOMIC DNA]</scope>
    <source>
        <strain evidence="3">DSM 44142</strain>
    </source>
</reference>
<dbReference type="SUPFAM" id="SSF52540">
    <property type="entry name" value="P-loop containing nucleoside triphosphate hydrolases"/>
    <property type="match status" value="1"/>
</dbReference>
<dbReference type="InterPro" id="IPR027417">
    <property type="entry name" value="P-loop_NTPase"/>
</dbReference>
<organism evidence="2 3">
    <name type="scientific">Tsukamurella pulmonis</name>
    <dbReference type="NCBI Taxonomy" id="47312"/>
    <lineage>
        <taxon>Bacteria</taxon>
        <taxon>Bacillati</taxon>
        <taxon>Actinomycetota</taxon>
        <taxon>Actinomycetes</taxon>
        <taxon>Mycobacteriales</taxon>
        <taxon>Tsukamurellaceae</taxon>
        <taxon>Tsukamurella</taxon>
    </lineage>
</organism>
<proteinExistence type="predicted"/>
<feature type="region of interest" description="Disordered" evidence="1">
    <location>
        <begin position="23"/>
        <end position="51"/>
    </location>
</feature>
<dbReference type="Gene3D" id="1.10.8.730">
    <property type="match status" value="1"/>
</dbReference>
<evidence type="ECO:0000313" key="2">
    <source>
        <dbReference type="EMBL" id="SDQ35682.1"/>
    </source>
</evidence>
<sequence>MTTSLEIRRERRSRITAAAGLAIDAGVAPANPAEKKKRKPKVSEEDRRELFSEAKRDELNRVARSGGLKAVRARIRLDNDAKRREERTFRAELPQQFDVPTLARTNQGFAGRGGGRMGFVRRPTEFRGTTAQIPGMYPFSVGASAPFSGAPIGTHLETGQPVGYGTISWFLDKQMTAPSKITLGLNGMGKSTFERRCVLWDMASGVRPMIMGDIRPDFAPMFHRVNELSRDEMRRKLPQRFDPDRFPDGPLQISEVGIGGGKLNPLEAGGFGRLIDRLPTQARARAEVELRRRQVTALMSLLEILRGSPFEAHEETLVGTALDVLYETSNEFTLKKPPLPGDVLRILKQAPQTLLNKGSEDARLLDIVEASGAMGRTDELTWDRYAALTERLRQALDLIVRGSFGSMFNAETTNRIDTDALGVAVDISKVPHGDTKLRGAVMMTTWSDGFSAVEAAHILSDHGLEPPQLFNMYVDEFSLVLGLGANMVYRMDEIVRVQREIGTGANFTTHTIKDLSAFDSLEHRQRALGFFDRARAKVFFPIPESEVELLDGMVSINETERRNLAEWASAPRRADDPVVKPYSLEEWDEIQDGSLESAWAAGMPRKAGGLRIPPGMGKAIIKVGEGDQPGIPLQTVVPPIDRRYGFHNTNRRFEQASGRNMEGNAA</sequence>
<dbReference type="AlphaFoldDB" id="A0A1H1A7P8"/>
<evidence type="ECO:0000313" key="3">
    <source>
        <dbReference type="Proteomes" id="UP000183053"/>
    </source>
</evidence>
<name>A0A1H1A7P8_9ACTN</name>
<dbReference type="Gene3D" id="3.40.50.300">
    <property type="entry name" value="P-loop containing nucleotide triphosphate hydrolases"/>
    <property type="match status" value="1"/>
</dbReference>
<feature type="compositionally biased region" description="Basic and acidic residues" evidence="1">
    <location>
        <begin position="41"/>
        <end position="51"/>
    </location>
</feature>
<evidence type="ECO:0000256" key="1">
    <source>
        <dbReference type="SAM" id="MobiDB-lite"/>
    </source>
</evidence>
<gene>
    <name evidence="2" type="ORF">SAMN04489765_0092</name>
</gene>
<dbReference type="OrthoDB" id="9804380at2"/>
<evidence type="ECO:0008006" key="4">
    <source>
        <dbReference type="Google" id="ProtNLM"/>
    </source>
</evidence>
<protein>
    <recommendedName>
        <fullName evidence="4">AAA-like domain-containing protein</fullName>
    </recommendedName>
</protein>
<keyword evidence="3" id="KW-1185">Reference proteome</keyword>
<accession>A0A1H1A7P8</accession>
<dbReference type="RefSeq" id="WP_068563641.1">
    <property type="nucleotide sequence ID" value="NZ_FNLF01000002.1"/>
</dbReference>
<dbReference type="EMBL" id="FNLF01000002">
    <property type="protein sequence ID" value="SDQ35682.1"/>
    <property type="molecule type" value="Genomic_DNA"/>
</dbReference>
<dbReference type="Proteomes" id="UP000183053">
    <property type="component" value="Unassembled WGS sequence"/>
</dbReference>
<dbReference type="STRING" id="47312.SAMN04489765_0092"/>